<feature type="domain" description="UspA" evidence="2">
    <location>
        <begin position="16"/>
        <end position="84"/>
    </location>
</feature>
<dbReference type="Gene3D" id="3.40.50.620">
    <property type="entry name" value="HUPs"/>
    <property type="match status" value="1"/>
</dbReference>
<sequence>MVQAQNEVEDSCRDTLLRERPRLGVDIEIVVRHGEPFTELCQVATEMWADLVVVGRSENTLHRFAGSVAHRLVRCGRWPVTVVP</sequence>
<evidence type="ECO:0000313" key="4">
    <source>
        <dbReference type="Proteomes" id="UP001595867"/>
    </source>
</evidence>
<evidence type="ECO:0000256" key="1">
    <source>
        <dbReference type="ARBA" id="ARBA00008791"/>
    </source>
</evidence>
<dbReference type="RefSeq" id="WP_378064550.1">
    <property type="nucleotide sequence ID" value="NZ_JBHSBL010000002.1"/>
</dbReference>
<dbReference type="Pfam" id="PF00582">
    <property type="entry name" value="Usp"/>
    <property type="match status" value="1"/>
</dbReference>
<dbReference type="EMBL" id="JBHSBL010000002">
    <property type="protein sequence ID" value="MFC4063537.1"/>
    <property type="molecule type" value="Genomic_DNA"/>
</dbReference>
<reference evidence="4" key="1">
    <citation type="journal article" date="2019" name="Int. J. Syst. Evol. Microbiol.">
        <title>The Global Catalogue of Microorganisms (GCM) 10K type strain sequencing project: providing services to taxonomists for standard genome sequencing and annotation.</title>
        <authorList>
            <consortium name="The Broad Institute Genomics Platform"/>
            <consortium name="The Broad Institute Genome Sequencing Center for Infectious Disease"/>
            <person name="Wu L."/>
            <person name="Ma J."/>
        </authorList>
    </citation>
    <scope>NUCLEOTIDE SEQUENCE [LARGE SCALE GENOMIC DNA]</scope>
    <source>
        <strain evidence="4">TBRC 5832</strain>
    </source>
</reference>
<comment type="caution">
    <text evidence="3">The sequence shown here is derived from an EMBL/GenBank/DDBJ whole genome shotgun (WGS) entry which is preliminary data.</text>
</comment>
<accession>A0ABV8IKM6</accession>
<evidence type="ECO:0000313" key="3">
    <source>
        <dbReference type="EMBL" id="MFC4063537.1"/>
    </source>
</evidence>
<dbReference type="PANTHER" id="PTHR46268">
    <property type="entry name" value="STRESS RESPONSE PROTEIN NHAX"/>
    <property type="match status" value="1"/>
</dbReference>
<dbReference type="SUPFAM" id="SSF52402">
    <property type="entry name" value="Adenine nucleotide alpha hydrolases-like"/>
    <property type="match status" value="1"/>
</dbReference>
<dbReference type="CDD" id="cd00293">
    <property type="entry name" value="USP-like"/>
    <property type="match status" value="1"/>
</dbReference>
<dbReference type="InterPro" id="IPR014729">
    <property type="entry name" value="Rossmann-like_a/b/a_fold"/>
</dbReference>
<gene>
    <name evidence="3" type="ORF">ACFO0C_01240</name>
</gene>
<proteinExistence type="inferred from homology"/>
<evidence type="ECO:0000259" key="2">
    <source>
        <dbReference type="Pfam" id="PF00582"/>
    </source>
</evidence>
<name>A0ABV8IKM6_9ACTN</name>
<dbReference type="InterPro" id="IPR006016">
    <property type="entry name" value="UspA"/>
</dbReference>
<organism evidence="3 4">
    <name type="scientific">Actinoplanes subglobosus</name>
    <dbReference type="NCBI Taxonomy" id="1547892"/>
    <lineage>
        <taxon>Bacteria</taxon>
        <taxon>Bacillati</taxon>
        <taxon>Actinomycetota</taxon>
        <taxon>Actinomycetes</taxon>
        <taxon>Micromonosporales</taxon>
        <taxon>Micromonosporaceae</taxon>
        <taxon>Actinoplanes</taxon>
    </lineage>
</organism>
<dbReference type="PANTHER" id="PTHR46268:SF6">
    <property type="entry name" value="UNIVERSAL STRESS PROTEIN UP12"/>
    <property type="match status" value="1"/>
</dbReference>
<dbReference type="Proteomes" id="UP001595867">
    <property type="component" value="Unassembled WGS sequence"/>
</dbReference>
<keyword evidence="4" id="KW-1185">Reference proteome</keyword>
<comment type="similarity">
    <text evidence="1">Belongs to the universal stress protein A family.</text>
</comment>
<protein>
    <submittedName>
        <fullName evidence="3">Universal stress protein</fullName>
    </submittedName>
</protein>